<proteinExistence type="predicted"/>
<dbReference type="AlphaFoldDB" id="A0ABD3GFV5"/>
<dbReference type="EMBL" id="JBJQOH010000008">
    <property type="protein sequence ID" value="KAL3677556.1"/>
    <property type="molecule type" value="Genomic_DNA"/>
</dbReference>
<feature type="region of interest" description="Disordered" evidence="1">
    <location>
        <begin position="1"/>
        <end position="50"/>
    </location>
</feature>
<protein>
    <submittedName>
        <fullName evidence="2">Uncharacterized protein</fullName>
    </submittedName>
</protein>
<sequence length="151" mass="16898">MLDPKSSHCDDDDHQQHDQASNAMASEEEEVEVAENNKGGENEEEETVGTLDLLRMVKANEIRQHKGLFCIEMGRSVTSTLVIPSFMSKKIYVFFLKPRTSGSLGVSPPSWRSRAKIRIELESTAKFGTRTEDINAGRVKGENTDRVNTVK</sequence>
<dbReference type="Proteomes" id="UP001633002">
    <property type="component" value="Unassembled WGS sequence"/>
</dbReference>
<feature type="compositionally biased region" description="Basic and acidic residues" evidence="1">
    <location>
        <begin position="1"/>
        <end position="17"/>
    </location>
</feature>
<gene>
    <name evidence="2" type="ORF">R1sor_027504</name>
</gene>
<evidence type="ECO:0000313" key="2">
    <source>
        <dbReference type="EMBL" id="KAL3677556.1"/>
    </source>
</evidence>
<organism evidence="2 3">
    <name type="scientific">Riccia sorocarpa</name>
    <dbReference type="NCBI Taxonomy" id="122646"/>
    <lineage>
        <taxon>Eukaryota</taxon>
        <taxon>Viridiplantae</taxon>
        <taxon>Streptophyta</taxon>
        <taxon>Embryophyta</taxon>
        <taxon>Marchantiophyta</taxon>
        <taxon>Marchantiopsida</taxon>
        <taxon>Marchantiidae</taxon>
        <taxon>Marchantiales</taxon>
        <taxon>Ricciaceae</taxon>
        <taxon>Riccia</taxon>
    </lineage>
</organism>
<evidence type="ECO:0000313" key="3">
    <source>
        <dbReference type="Proteomes" id="UP001633002"/>
    </source>
</evidence>
<reference evidence="2 3" key="1">
    <citation type="submission" date="2024-09" db="EMBL/GenBank/DDBJ databases">
        <title>Chromosome-scale assembly of Riccia sorocarpa.</title>
        <authorList>
            <person name="Paukszto L."/>
        </authorList>
    </citation>
    <scope>NUCLEOTIDE SEQUENCE [LARGE SCALE GENOMIC DNA]</scope>
    <source>
        <strain evidence="2">LP-2024</strain>
        <tissue evidence="2">Aerial parts of the thallus</tissue>
    </source>
</reference>
<accession>A0ABD3GFV5</accession>
<evidence type="ECO:0000256" key="1">
    <source>
        <dbReference type="SAM" id="MobiDB-lite"/>
    </source>
</evidence>
<keyword evidence="3" id="KW-1185">Reference proteome</keyword>
<comment type="caution">
    <text evidence="2">The sequence shown here is derived from an EMBL/GenBank/DDBJ whole genome shotgun (WGS) entry which is preliminary data.</text>
</comment>
<name>A0ABD3GFV5_9MARC</name>